<dbReference type="CDD" id="cd07402">
    <property type="entry name" value="MPP_GpdQ"/>
    <property type="match status" value="1"/>
</dbReference>
<evidence type="ECO:0000256" key="3">
    <source>
        <dbReference type="ARBA" id="ARBA00023004"/>
    </source>
</evidence>
<dbReference type="Gene3D" id="3.60.21.10">
    <property type="match status" value="1"/>
</dbReference>
<feature type="binding site" evidence="5">
    <location>
        <position position="93"/>
    </location>
    <ligand>
        <name>Fe cation</name>
        <dbReference type="ChEBI" id="CHEBI:24875"/>
        <label>2</label>
    </ligand>
</feature>
<feature type="binding site" evidence="5">
    <location>
        <position position="63"/>
    </location>
    <ligand>
        <name>AMP</name>
        <dbReference type="ChEBI" id="CHEBI:456215"/>
    </ligand>
</feature>
<dbReference type="GO" id="GO:0004115">
    <property type="term" value="F:3',5'-cyclic-AMP phosphodiesterase activity"/>
    <property type="evidence" value="ECO:0007669"/>
    <property type="project" value="UniProtKB-UniRule"/>
</dbReference>
<protein>
    <recommendedName>
        <fullName evidence="5">3',5'-cyclic adenosine monophosphate phosphodiesterase CpdA</fullName>
        <shortName evidence="5">3',5'-cyclic AMP phosphodiesterase</shortName>
        <shortName evidence="5">cAMP phosphodiesterase</shortName>
        <ecNumber evidence="5">3.1.4.53</ecNumber>
    </recommendedName>
</protein>
<evidence type="ECO:0000256" key="2">
    <source>
        <dbReference type="ARBA" id="ARBA00022801"/>
    </source>
</evidence>
<dbReference type="GO" id="GO:0046872">
    <property type="term" value="F:metal ion binding"/>
    <property type="evidence" value="ECO:0007669"/>
    <property type="project" value="UniProtKB-UniRule"/>
</dbReference>
<organism evidence="7 8">
    <name type="scientific">Actinobacillus porcitonsillarum</name>
    <dbReference type="NCBI Taxonomy" id="189834"/>
    <lineage>
        <taxon>Bacteria</taxon>
        <taxon>Pseudomonadati</taxon>
        <taxon>Pseudomonadota</taxon>
        <taxon>Gammaproteobacteria</taxon>
        <taxon>Pasteurellales</taxon>
        <taxon>Pasteurellaceae</taxon>
        <taxon>Actinobacillus</taxon>
    </lineage>
</organism>
<dbReference type="PANTHER" id="PTHR42988:SF2">
    <property type="entry name" value="CYCLIC NUCLEOTIDE PHOSPHODIESTERASE CBUA0032-RELATED"/>
    <property type="match status" value="1"/>
</dbReference>
<feature type="binding site" evidence="5">
    <location>
        <position position="21"/>
    </location>
    <ligand>
        <name>Fe cation</name>
        <dbReference type="ChEBI" id="CHEBI:24875"/>
        <label>1</label>
    </ligand>
</feature>
<gene>
    <name evidence="5" type="primary">cpdA</name>
    <name evidence="7" type="ORF">DDU33_01425</name>
</gene>
<reference evidence="8" key="1">
    <citation type="submission" date="2018-05" db="EMBL/GenBank/DDBJ databases">
        <title>Complete genome sequence of Actinobacillus porcitonsillarum reference strain 9953L55 (CCUG 46996).</title>
        <authorList>
            <person name="Dona V."/>
            <person name="Perreten V."/>
        </authorList>
    </citation>
    <scope>NUCLEOTIDE SEQUENCE [LARGE SCALE GENOMIC DNA]</scope>
    <source>
        <strain evidence="8">9953L55</strain>
    </source>
</reference>
<dbReference type="RefSeq" id="WP_108922706.1">
    <property type="nucleotide sequence ID" value="NZ_CP029206.1"/>
</dbReference>
<feature type="binding site" evidence="5">
    <location>
        <position position="23"/>
    </location>
    <ligand>
        <name>Fe cation</name>
        <dbReference type="ChEBI" id="CHEBI:24875"/>
        <label>1</label>
    </ligand>
</feature>
<dbReference type="InterPro" id="IPR046379">
    <property type="entry name" value="cAMP_phosphodiest_CpdA"/>
</dbReference>
<dbReference type="InterPro" id="IPR026575">
    <property type="entry name" value="GpdQ/CpdA-like"/>
</dbReference>
<feature type="binding site" evidence="5">
    <location>
        <position position="63"/>
    </location>
    <ligand>
        <name>Fe cation</name>
        <dbReference type="ChEBI" id="CHEBI:24875"/>
        <label>2</label>
    </ligand>
</feature>
<proteinExistence type="inferred from homology"/>
<dbReference type="GO" id="GO:0000166">
    <property type="term" value="F:nucleotide binding"/>
    <property type="evidence" value="ECO:0007669"/>
    <property type="project" value="UniProtKB-UniRule"/>
</dbReference>
<evidence type="ECO:0000256" key="4">
    <source>
        <dbReference type="ARBA" id="ARBA00025742"/>
    </source>
</evidence>
<sequence length="275" mass="31591">MNVFYQLGKDEPVVRLLQITDPHLFSEPSTCLLGVNTHQSLQAVLAEIQKTNVDFHAILATGDLIQDHQVQGYHHFARMIEPFKKPVFWVEGNHDEQPQMSLCLGEYSYIQPEKQIFAGRYWQILLLNSQVAEAPSGYLSRGQLAWLEKSLSENSDRFSLIVLHHNILPTHSAWLDQHSLKNADKLAEILARFPKVKAILHGHIHQEVNAIWQNIQIFATPSTCIQFKPNCDEFTLDMLPQGWREISLFEDGRIETKVKRLKSNDFLPNLEAKGY</sequence>
<dbReference type="EC" id="3.1.4.53" evidence="5"/>
<keyword evidence="3 5" id="KW-0408">Iron</keyword>
<dbReference type="PANTHER" id="PTHR42988">
    <property type="entry name" value="PHOSPHOHYDROLASE"/>
    <property type="match status" value="1"/>
</dbReference>
<dbReference type="InterPro" id="IPR029052">
    <property type="entry name" value="Metallo-depent_PP-like"/>
</dbReference>
<dbReference type="InterPro" id="IPR050884">
    <property type="entry name" value="CNP_phosphodiesterase-III"/>
</dbReference>
<evidence type="ECO:0000256" key="5">
    <source>
        <dbReference type="HAMAP-Rule" id="MF_00905"/>
    </source>
</evidence>
<dbReference type="KEGG" id="apor:DDU33_01425"/>
<feature type="binding site" evidence="5">
    <location>
        <position position="63"/>
    </location>
    <ligand>
        <name>Fe cation</name>
        <dbReference type="ChEBI" id="CHEBI:24875"/>
        <label>1</label>
    </ligand>
</feature>
<feature type="binding site" evidence="5">
    <location>
        <begin position="93"/>
        <end position="94"/>
    </location>
    <ligand>
        <name>AMP</name>
        <dbReference type="ChEBI" id="CHEBI:456215"/>
    </ligand>
</feature>
<evidence type="ECO:0000313" key="7">
    <source>
        <dbReference type="EMBL" id="AWI50244.1"/>
    </source>
</evidence>
<dbReference type="HAMAP" id="MF_00905">
    <property type="entry name" value="cAMP_phosphodiest_CpdA"/>
    <property type="match status" value="1"/>
</dbReference>
<evidence type="ECO:0000256" key="1">
    <source>
        <dbReference type="ARBA" id="ARBA00022723"/>
    </source>
</evidence>
<feature type="domain" description="Calcineurin-like phosphoesterase" evidence="6">
    <location>
        <begin position="15"/>
        <end position="206"/>
    </location>
</feature>
<dbReference type="NCBIfam" id="NF008359">
    <property type="entry name" value="PRK11148.1"/>
    <property type="match status" value="1"/>
</dbReference>
<keyword evidence="2 5" id="KW-0378">Hydrolase</keyword>
<feature type="binding site" evidence="5">
    <location>
        <position position="205"/>
    </location>
    <ligand>
        <name>AMP</name>
        <dbReference type="ChEBI" id="CHEBI:456215"/>
    </ligand>
</feature>
<feature type="binding site" evidence="5">
    <location>
        <position position="164"/>
    </location>
    <ligand>
        <name>Fe cation</name>
        <dbReference type="ChEBI" id="CHEBI:24875"/>
        <label>2</label>
    </ligand>
</feature>
<comment type="catalytic activity">
    <reaction evidence="5">
        <text>3',5'-cyclic AMP + H2O = AMP + H(+)</text>
        <dbReference type="Rhea" id="RHEA:25277"/>
        <dbReference type="ChEBI" id="CHEBI:15377"/>
        <dbReference type="ChEBI" id="CHEBI:15378"/>
        <dbReference type="ChEBI" id="CHEBI:58165"/>
        <dbReference type="ChEBI" id="CHEBI:456215"/>
        <dbReference type="EC" id="3.1.4.53"/>
    </reaction>
</comment>
<comment type="function">
    <text evidence="5">Hydrolyzes cAMP to 5'-AMP. Plays an important regulatory role in modulating the intracellular concentration of cAMP, thereby influencing cAMP-dependent processes.</text>
</comment>
<comment type="similarity">
    <text evidence="4 5">Belongs to the cyclic nucleotide phosphodiesterase class-III family.</text>
</comment>
<evidence type="ECO:0000259" key="6">
    <source>
        <dbReference type="Pfam" id="PF00149"/>
    </source>
</evidence>
<evidence type="ECO:0000313" key="8">
    <source>
        <dbReference type="Proteomes" id="UP000244920"/>
    </source>
</evidence>
<feature type="binding site" evidence="5">
    <location>
        <position position="203"/>
    </location>
    <ligand>
        <name>Fe cation</name>
        <dbReference type="ChEBI" id="CHEBI:24875"/>
        <label>2</label>
    </ligand>
</feature>
<keyword evidence="5" id="KW-0114">cAMP</keyword>
<accession>A0A2U8FIS2</accession>
<dbReference type="AlphaFoldDB" id="A0A2U8FIS2"/>
<comment type="cofactor">
    <cofactor evidence="5">
        <name>Fe(2+)</name>
        <dbReference type="ChEBI" id="CHEBI:29033"/>
    </cofactor>
    <text evidence="5">Binds 2 Fe(2+) ions per subunit.</text>
</comment>
<dbReference type="Proteomes" id="UP000244920">
    <property type="component" value="Chromosome"/>
</dbReference>
<feature type="binding site" evidence="5">
    <location>
        <position position="23"/>
    </location>
    <ligand>
        <name>AMP</name>
        <dbReference type="ChEBI" id="CHEBI:456215"/>
    </ligand>
</feature>
<dbReference type="SUPFAM" id="SSF56300">
    <property type="entry name" value="Metallo-dependent phosphatases"/>
    <property type="match status" value="1"/>
</dbReference>
<name>A0A2U8FIS2_9PAST</name>
<keyword evidence="8" id="KW-1185">Reference proteome</keyword>
<keyword evidence="5" id="KW-0547">Nucleotide-binding</keyword>
<dbReference type="Pfam" id="PF00149">
    <property type="entry name" value="Metallophos"/>
    <property type="match status" value="1"/>
</dbReference>
<dbReference type="InterPro" id="IPR004843">
    <property type="entry name" value="Calcineurin-like_PHP"/>
</dbReference>
<keyword evidence="1 5" id="KW-0479">Metal-binding</keyword>
<dbReference type="EMBL" id="CP029206">
    <property type="protein sequence ID" value="AWI50244.1"/>
    <property type="molecule type" value="Genomic_DNA"/>
</dbReference>
<feature type="binding site" evidence="5">
    <location>
        <position position="205"/>
    </location>
    <ligand>
        <name>Fe cation</name>
        <dbReference type="ChEBI" id="CHEBI:24875"/>
        <label>1</label>
    </ligand>
</feature>